<dbReference type="SUPFAM" id="SSF158949">
    <property type="entry name" value="Smr-associated domain-like"/>
    <property type="match status" value="1"/>
</dbReference>
<dbReference type="RefSeq" id="WP_091396679.1">
    <property type="nucleotide sequence ID" value="NZ_FNQY01000008.1"/>
</dbReference>
<dbReference type="OrthoDB" id="1524810at2"/>
<dbReference type="InterPro" id="IPR036063">
    <property type="entry name" value="Smr_dom_sf"/>
</dbReference>
<proteinExistence type="predicted"/>
<dbReference type="Gene3D" id="3.30.1370.110">
    <property type="match status" value="1"/>
</dbReference>
<dbReference type="InterPro" id="IPR036781">
    <property type="entry name" value="Smr_assoc-like_sf"/>
</dbReference>
<organism evidence="2 3">
    <name type="scientific">Arachidicoccus rhizosphaerae</name>
    <dbReference type="NCBI Taxonomy" id="551991"/>
    <lineage>
        <taxon>Bacteria</taxon>
        <taxon>Pseudomonadati</taxon>
        <taxon>Bacteroidota</taxon>
        <taxon>Chitinophagia</taxon>
        <taxon>Chitinophagales</taxon>
        <taxon>Chitinophagaceae</taxon>
        <taxon>Arachidicoccus</taxon>
    </lineage>
</organism>
<dbReference type="Proteomes" id="UP000199041">
    <property type="component" value="Unassembled WGS sequence"/>
</dbReference>
<reference evidence="2 3" key="1">
    <citation type="submission" date="2016-10" db="EMBL/GenBank/DDBJ databases">
        <authorList>
            <person name="de Groot N.N."/>
        </authorList>
    </citation>
    <scope>NUCLEOTIDE SEQUENCE [LARGE SCALE GENOMIC DNA]</scope>
    <source>
        <strain evidence="2 3">Vu-144</strain>
    </source>
</reference>
<dbReference type="Pfam" id="PF01713">
    <property type="entry name" value="Smr"/>
    <property type="match status" value="1"/>
</dbReference>
<dbReference type="EMBL" id="FNQY01000008">
    <property type="protein sequence ID" value="SEA11262.1"/>
    <property type="molecule type" value="Genomic_DNA"/>
</dbReference>
<sequence>MKYQVGDEILVLQTNEEGRVLEIMDDQMVIVEVRGVKFPIYIDQIDFPYFKRFSQKPVVPAPKKDKVFIDQIPVEKKSQTNHIKAENGVWLTLLPKYALDEFGDDIVDYFKVYLVNQTSDNLLYYYQYEKNGQVSFELKSEVLAHKDVYIHDMDFSDLNDYPHFSVEFSLSKKDDSRAEYFETQLKLKPRQVFNKVEEIKDKNEPTISYSLLEKYPAREKQVKASDNMDLSSLTKLGYKVVPAKKFKETLPAVRSVVDLHIDKITDNPKGLSHFEMLQLQLREFEKWYEIAVINRQPNLIVIHGVGKGKLKEEIHQLLKNRKEVKSFVNQFDARFGFGATEIFFQY</sequence>
<dbReference type="AlphaFoldDB" id="A0A1H3YJX8"/>
<protein>
    <submittedName>
        <fullName evidence="2">Smr domain-containing protein</fullName>
    </submittedName>
</protein>
<evidence type="ECO:0000259" key="1">
    <source>
        <dbReference type="Pfam" id="PF01713"/>
    </source>
</evidence>
<evidence type="ECO:0000313" key="2">
    <source>
        <dbReference type="EMBL" id="SEA11262.1"/>
    </source>
</evidence>
<name>A0A1H3YJX8_9BACT</name>
<dbReference type="InterPro" id="IPR002625">
    <property type="entry name" value="Smr_dom"/>
</dbReference>
<keyword evidence="3" id="KW-1185">Reference proteome</keyword>
<dbReference type="Gene3D" id="2.60.40.1600">
    <property type="entry name" value="Smr-associated-like"/>
    <property type="match status" value="1"/>
</dbReference>
<gene>
    <name evidence="2" type="ORF">SAMN05192529_108100</name>
</gene>
<evidence type="ECO:0000313" key="3">
    <source>
        <dbReference type="Proteomes" id="UP000199041"/>
    </source>
</evidence>
<accession>A0A1H3YJX8</accession>
<feature type="domain" description="Smr" evidence="1">
    <location>
        <begin position="287"/>
        <end position="343"/>
    </location>
</feature>
<dbReference type="STRING" id="551991.SAMN05192529_108100"/>